<name>A0A6A6XL83_9PLEO</name>
<reference evidence="2" key="1">
    <citation type="journal article" date="2020" name="Stud. Mycol.">
        <title>101 Dothideomycetes genomes: a test case for predicting lifestyles and emergence of pathogens.</title>
        <authorList>
            <person name="Haridas S."/>
            <person name="Albert R."/>
            <person name="Binder M."/>
            <person name="Bloem J."/>
            <person name="Labutti K."/>
            <person name="Salamov A."/>
            <person name="Andreopoulos B."/>
            <person name="Baker S."/>
            <person name="Barry K."/>
            <person name="Bills G."/>
            <person name="Bluhm B."/>
            <person name="Cannon C."/>
            <person name="Castanera R."/>
            <person name="Culley D."/>
            <person name="Daum C."/>
            <person name="Ezra D."/>
            <person name="Gonzalez J."/>
            <person name="Henrissat B."/>
            <person name="Kuo A."/>
            <person name="Liang C."/>
            <person name="Lipzen A."/>
            <person name="Lutzoni F."/>
            <person name="Magnuson J."/>
            <person name="Mondo S."/>
            <person name="Nolan M."/>
            <person name="Ohm R."/>
            <person name="Pangilinan J."/>
            <person name="Park H.-J."/>
            <person name="Ramirez L."/>
            <person name="Alfaro M."/>
            <person name="Sun H."/>
            <person name="Tritt A."/>
            <person name="Yoshinaga Y."/>
            <person name="Zwiers L.-H."/>
            <person name="Turgeon B."/>
            <person name="Goodwin S."/>
            <person name="Spatafora J."/>
            <person name="Crous P."/>
            <person name="Grigoriev I."/>
        </authorList>
    </citation>
    <scope>NUCLEOTIDE SEQUENCE</scope>
    <source>
        <strain evidence="2">CBS 109.77</strain>
    </source>
</reference>
<dbReference type="EMBL" id="MU001820">
    <property type="protein sequence ID" value="KAF2796853.1"/>
    <property type="molecule type" value="Genomic_DNA"/>
</dbReference>
<gene>
    <name evidence="2" type="ORF">K505DRAFT_358900</name>
</gene>
<keyword evidence="3" id="KW-1185">Reference proteome</keyword>
<accession>A0A6A6XL83</accession>
<evidence type="ECO:0000313" key="2">
    <source>
        <dbReference type="EMBL" id="KAF2796853.1"/>
    </source>
</evidence>
<organism evidence="2 3">
    <name type="scientific">Melanomma pulvis-pyrius CBS 109.77</name>
    <dbReference type="NCBI Taxonomy" id="1314802"/>
    <lineage>
        <taxon>Eukaryota</taxon>
        <taxon>Fungi</taxon>
        <taxon>Dikarya</taxon>
        <taxon>Ascomycota</taxon>
        <taxon>Pezizomycotina</taxon>
        <taxon>Dothideomycetes</taxon>
        <taxon>Pleosporomycetidae</taxon>
        <taxon>Pleosporales</taxon>
        <taxon>Melanommataceae</taxon>
        <taxon>Melanomma</taxon>
    </lineage>
</organism>
<evidence type="ECO:0000256" key="1">
    <source>
        <dbReference type="SAM" id="MobiDB-lite"/>
    </source>
</evidence>
<evidence type="ECO:0000313" key="3">
    <source>
        <dbReference type="Proteomes" id="UP000799757"/>
    </source>
</evidence>
<feature type="compositionally biased region" description="Polar residues" evidence="1">
    <location>
        <begin position="46"/>
        <end position="70"/>
    </location>
</feature>
<sequence length="103" mass="10951">MAAQGLEPPHRRSPSSIHPARRRPRFEPPSSQDAGRSAGPTVLAASPQSSLVESSAVHTPSPLFVQSSPAPSLLPPEKGSLFVVRPPLHAFAVDTLHTALRHE</sequence>
<dbReference type="AlphaFoldDB" id="A0A6A6XL83"/>
<feature type="region of interest" description="Disordered" evidence="1">
    <location>
        <begin position="1"/>
        <end position="71"/>
    </location>
</feature>
<protein>
    <submittedName>
        <fullName evidence="2">Uncharacterized protein</fullName>
    </submittedName>
</protein>
<proteinExistence type="predicted"/>
<dbReference type="Proteomes" id="UP000799757">
    <property type="component" value="Unassembled WGS sequence"/>
</dbReference>